<reference evidence="2 3" key="1">
    <citation type="submission" date="2016-11" db="EMBL/GenBank/DDBJ databases">
        <authorList>
            <person name="Jaros S."/>
            <person name="Januszkiewicz K."/>
            <person name="Wedrychowicz H."/>
        </authorList>
    </citation>
    <scope>NUCLEOTIDE SEQUENCE [LARGE SCALE GENOMIC DNA]</scope>
    <source>
        <strain evidence="2 3">GAS138</strain>
    </source>
</reference>
<protein>
    <recommendedName>
        <fullName evidence="4">DUF3551 domain-containing protein</fullName>
    </recommendedName>
</protein>
<organism evidence="2 3">
    <name type="scientific">Bradyrhizobium erythrophlei</name>
    <dbReference type="NCBI Taxonomy" id="1437360"/>
    <lineage>
        <taxon>Bacteria</taxon>
        <taxon>Pseudomonadati</taxon>
        <taxon>Pseudomonadota</taxon>
        <taxon>Alphaproteobacteria</taxon>
        <taxon>Hyphomicrobiales</taxon>
        <taxon>Nitrobacteraceae</taxon>
        <taxon>Bradyrhizobium</taxon>
    </lineage>
</organism>
<evidence type="ECO:0000313" key="3">
    <source>
        <dbReference type="Proteomes" id="UP000189796"/>
    </source>
</evidence>
<keyword evidence="1" id="KW-0732">Signal</keyword>
<dbReference type="EMBL" id="LT670817">
    <property type="protein sequence ID" value="SHH39430.1"/>
    <property type="molecule type" value="Genomic_DNA"/>
</dbReference>
<dbReference type="RefSeq" id="WP_079603417.1">
    <property type="nucleotide sequence ID" value="NZ_LT670817.1"/>
</dbReference>
<name>A0A1M5SLX2_9BRAD</name>
<evidence type="ECO:0000313" key="2">
    <source>
        <dbReference type="EMBL" id="SHH39430.1"/>
    </source>
</evidence>
<gene>
    <name evidence="2" type="ORF">SAMN05443248_4654</name>
</gene>
<dbReference type="InterPro" id="IPR021937">
    <property type="entry name" value="DUF3551"/>
</dbReference>
<dbReference type="AlphaFoldDB" id="A0A1M5SLX2"/>
<evidence type="ECO:0000256" key="1">
    <source>
        <dbReference type="SAM" id="SignalP"/>
    </source>
</evidence>
<dbReference type="OrthoDB" id="8255753at2"/>
<dbReference type="Proteomes" id="UP000189796">
    <property type="component" value="Chromosome I"/>
</dbReference>
<proteinExistence type="predicted"/>
<feature type="chain" id="PRO_5009913757" description="DUF3551 domain-containing protein" evidence="1">
    <location>
        <begin position="23"/>
        <end position="88"/>
    </location>
</feature>
<accession>A0A1M5SLX2</accession>
<dbReference type="Pfam" id="PF12071">
    <property type="entry name" value="DUF3551"/>
    <property type="match status" value="1"/>
</dbReference>
<sequence>MRRASWALVVCCAASVISTLPAAARDLPFCIKGCDFEGGGGVGDCSFMTYQQCQATASGLTATCAANPYYSAKAELQPNRARMSRRKF</sequence>
<feature type="signal peptide" evidence="1">
    <location>
        <begin position="1"/>
        <end position="22"/>
    </location>
</feature>
<evidence type="ECO:0008006" key="4">
    <source>
        <dbReference type="Google" id="ProtNLM"/>
    </source>
</evidence>